<dbReference type="Gene3D" id="3.90.79.10">
    <property type="entry name" value="Nucleoside Triphosphate Pyrophosphohydrolase"/>
    <property type="match status" value="1"/>
</dbReference>
<gene>
    <name evidence="1" type="ORF">NYM_LOCUS12597</name>
</gene>
<name>A0A5K1AVW3_9MAGN</name>
<sequence>MTSSSSVWARRALMAASSFGYPARVYLIDKGIRESPLGCGLCSYRRLTAQNPSNGNGDPEAMAGIEEGEEMTVGRLPWQMHSIGTSPESSSKNSNNNTSLLKKRAAVLVLVFEDDAGDLRVILTKRSSNLSSHSGESLSLFLFISLSVSL</sequence>
<protein>
    <submittedName>
        <fullName evidence="1">Uncharacterized protein</fullName>
    </submittedName>
</protein>
<organism evidence="1">
    <name type="scientific">Nymphaea colorata</name>
    <name type="common">pocket water lily</name>
    <dbReference type="NCBI Taxonomy" id="210225"/>
    <lineage>
        <taxon>Eukaryota</taxon>
        <taxon>Viridiplantae</taxon>
        <taxon>Streptophyta</taxon>
        <taxon>Embryophyta</taxon>
        <taxon>Tracheophyta</taxon>
        <taxon>Spermatophyta</taxon>
        <taxon>Magnoliopsida</taxon>
        <taxon>Nymphaeales</taxon>
        <taxon>Nymphaeaceae</taxon>
        <taxon>Nymphaea</taxon>
    </lineage>
</organism>
<accession>A0A5K1AVW3</accession>
<dbReference type="EMBL" id="LR721780">
    <property type="protein sequence ID" value="VVW05938.1"/>
    <property type="molecule type" value="Genomic_DNA"/>
</dbReference>
<reference evidence="1" key="1">
    <citation type="submission" date="2019-09" db="EMBL/GenBank/DDBJ databases">
        <authorList>
            <person name="Zhang L."/>
        </authorList>
    </citation>
    <scope>NUCLEOTIDE SEQUENCE</scope>
</reference>
<dbReference type="Gramene" id="NC2G0036150.1">
    <property type="protein sequence ID" value="NC2G0036150.1:cds"/>
    <property type="gene ID" value="NC2G0036150"/>
</dbReference>
<proteinExistence type="predicted"/>
<evidence type="ECO:0000313" key="1">
    <source>
        <dbReference type="EMBL" id="VVW05938.1"/>
    </source>
</evidence>
<dbReference type="AlphaFoldDB" id="A0A5K1AVW3"/>